<dbReference type="AlphaFoldDB" id="A0A0Q3IFJ8"/>
<reference evidence="3 4" key="1">
    <citation type="journal article" date="2010" name="Nature">
        <title>Genome sequencing and analysis of the model grass Brachypodium distachyon.</title>
        <authorList>
            <consortium name="International Brachypodium Initiative"/>
        </authorList>
    </citation>
    <scope>NUCLEOTIDE SEQUENCE [LARGE SCALE GENOMIC DNA]</scope>
    <source>
        <strain evidence="3 4">Bd21</strain>
    </source>
</reference>
<dbReference type="EMBL" id="CM000884">
    <property type="protein sequence ID" value="KQJ84984.1"/>
    <property type="molecule type" value="Genomic_DNA"/>
</dbReference>
<evidence type="ECO:0000313" key="3">
    <source>
        <dbReference type="EMBL" id="KQJ84984.1"/>
    </source>
</evidence>
<keyword evidence="2" id="KW-0472">Membrane</keyword>
<keyword evidence="5" id="KW-1185">Reference proteome</keyword>
<proteinExistence type="predicted"/>
<evidence type="ECO:0000313" key="5">
    <source>
        <dbReference type="Proteomes" id="UP000008810"/>
    </source>
</evidence>
<feature type="region of interest" description="Disordered" evidence="1">
    <location>
        <begin position="72"/>
        <end position="125"/>
    </location>
</feature>
<keyword evidence="2" id="KW-0812">Transmembrane</keyword>
<gene>
    <name evidence="3" type="ORF">BRADI_5g24096v3</name>
</gene>
<dbReference type="Gramene" id="KQJ84984">
    <property type="protein sequence ID" value="KQJ84984"/>
    <property type="gene ID" value="BRADI_5g24096v3"/>
</dbReference>
<organism evidence="3">
    <name type="scientific">Brachypodium distachyon</name>
    <name type="common">Purple false brome</name>
    <name type="synonym">Trachynia distachya</name>
    <dbReference type="NCBI Taxonomy" id="15368"/>
    <lineage>
        <taxon>Eukaryota</taxon>
        <taxon>Viridiplantae</taxon>
        <taxon>Streptophyta</taxon>
        <taxon>Embryophyta</taxon>
        <taxon>Tracheophyta</taxon>
        <taxon>Spermatophyta</taxon>
        <taxon>Magnoliopsida</taxon>
        <taxon>Liliopsida</taxon>
        <taxon>Poales</taxon>
        <taxon>Poaceae</taxon>
        <taxon>BOP clade</taxon>
        <taxon>Pooideae</taxon>
        <taxon>Stipodae</taxon>
        <taxon>Brachypodieae</taxon>
        <taxon>Brachypodium</taxon>
    </lineage>
</organism>
<evidence type="ECO:0000256" key="1">
    <source>
        <dbReference type="SAM" id="MobiDB-lite"/>
    </source>
</evidence>
<evidence type="ECO:0000256" key="2">
    <source>
        <dbReference type="SAM" id="Phobius"/>
    </source>
</evidence>
<dbReference type="Proteomes" id="UP000008810">
    <property type="component" value="Chromosome 5"/>
</dbReference>
<reference evidence="3" key="2">
    <citation type="submission" date="2017-06" db="EMBL/GenBank/DDBJ databases">
        <title>WGS assembly of Brachypodium distachyon.</title>
        <authorList>
            <consortium name="The International Brachypodium Initiative"/>
            <person name="Lucas S."/>
            <person name="Harmon-Smith M."/>
            <person name="Lail K."/>
            <person name="Tice H."/>
            <person name="Grimwood J."/>
            <person name="Bruce D."/>
            <person name="Barry K."/>
            <person name="Shu S."/>
            <person name="Lindquist E."/>
            <person name="Wang M."/>
            <person name="Pitluck S."/>
            <person name="Vogel J.P."/>
            <person name="Garvin D.F."/>
            <person name="Mockler T.C."/>
            <person name="Schmutz J."/>
            <person name="Rokhsar D."/>
            <person name="Bevan M.W."/>
        </authorList>
    </citation>
    <scope>NUCLEOTIDE SEQUENCE</scope>
    <source>
        <strain evidence="3">Bd21</strain>
    </source>
</reference>
<evidence type="ECO:0000313" key="4">
    <source>
        <dbReference type="EnsemblPlants" id="KQJ84984"/>
    </source>
</evidence>
<keyword evidence="2" id="KW-1133">Transmembrane helix</keyword>
<dbReference type="EnsemblPlants" id="KQJ84984">
    <property type="protein sequence ID" value="KQJ84984"/>
    <property type="gene ID" value="BRADI_5g24096v3"/>
</dbReference>
<reference evidence="4" key="3">
    <citation type="submission" date="2018-08" db="UniProtKB">
        <authorList>
            <consortium name="EnsemblPlants"/>
        </authorList>
    </citation>
    <scope>IDENTIFICATION</scope>
    <source>
        <strain evidence="4">cv. Bd21</strain>
    </source>
</reference>
<name>A0A0Q3IFJ8_BRADI</name>
<feature type="compositionally biased region" description="Basic residues" evidence="1">
    <location>
        <begin position="85"/>
        <end position="100"/>
    </location>
</feature>
<dbReference type="InParanoid" id="A0A0Q3IFJ8"/>
<sequence length="195" mass="21173">MPETQRRTADGAASFSVTAFFFRAPATSSCPVRRRGEASMRGGGLLRADPGSCSRICWGGWAWSCWVREQPEHGAGGRGADCLRGQRRRGGRHGAGRRAAGRQSAGRARDGEVRPSEVAGMARPARGRAARVGEARAGEVVGKLRADEGQQIYCASSGRQIHGCRWLRVRHYQLLGSILLSFAVGCWWMRAKALH</sequence>
<protein>
    <submittedName>
        <fullName evidence="3 4">Uncharacterized protein</fullName>
    </submittedName>
</protein>
<feature type="transmembrane region" description="Helical" evidence="2">
    <location>
        <begin position="172"/>
        <end position="190"/>
    </location>
</feature>
<accession>A0A0Q3IFJ8</accession>